<feature type="compositionally biased region" description="Gly residues" evidence="5">
    <location>
        <begin position="473"/>
        <end position="485"/>
    </location>
</feature>
<feature type="region of interest" description="Disordered" evidence="5">
    <location>
        <begin position="728"/>
        <end position="762"/>
    </location>
</feature>
<dbReference type="PANTHER" id="PTHR10625">
    <property type="entry name" value="HISTONE DEACETYLASE HDAC1-RELATED"/>
    <property type="match status" value="1"/>
</dbReference>
<accession>A0A0C2WKB1</accession>
<feature type="region of interest" description="Disordered" evidence="5">
    <location>
        <begin position="449"/>
        <end position="538"/>
    </location>
</feature>
<dbReference type="SUPFAM" id="SSF52768">
    <property type="entry name" value="Arginase/deacetylase"/>
    <property type="match status" value="1"/>
</dbReference>
<dbReference type="GO" id="GO:0031507">
    <property type="term" value="P:heterochromatin formation"/>
    <property type="evidence" value="ECO:0007669"/>
    <property type="project" value="TreeGrafter"/>
</dbReference>
<evidence type="ECO:0000259" key="6">
    <source>
        <dbReference type="Pfam" id="PF00850"/>
    </source>
</evidence>
<dbReference type="EMBL" id="KN824303">
    <property type="protein sequence ID" value="KIM26778.1"/>
    <property type="molecule type" value="Genomic_DNA"/>
</dbReference>
<evidence type="ECO:0000256" key="1">
    <source>
        <dbReference type="ARBA" id="ARBA00006457"/>
    </source>
</evidence>
<dbReference type="PRINTS" id="PR01270">
    <property type="entry name" value="HDASUPER"/>
</dbReference>
<dbReference type="STRING" id="933852.A0A0C2WKB1"/>
<dbReference type="Proteomes" id="UP000054097">
    <property type="component" value="Unassembled WGS sequence"/>
</dbReference>
<dbReference type="InterPro" id="IPR000286">
    <property type="entry name" value="HDACs"/>
</dbReference>
<evidence type="ECO:0000313" key="8">
    <source>
        <dbReference type="Proteomes" id="UP000054097"/>
    </source>
</evidence>
<dbReference type="GO" id="GO:0141221">
    <property type="term" value="F:histone deacetylase activity, hydrolytic mechanism"/>
    <property type="evidence" value="ECO:0007669"/>
    <property type="project" value="UniProtKB-EC"/>
</dbReference>
<name>A0A0C2WKB1_SERVB</name>
<dbReference type="InterPro" id="IPR003084">
    <property type="entry name" value="HDAC_I/II"/>
</dbReference>
<keyword evidence="3" id="KW-0378">Hydrolase</keyword>
<dbReference type="HOGENOM" id="CLU_021056_0_0_1"/>
<dbReference type="InterPro" id="IPR037138">
    <property type="entry name" value="His_deacetylse_dom_sf"/>
</dbReference>
<evidence type="ECO:0000256" key="5">
    <source>
        <dbReference type="SAM" id="MobiDB-lite"/>
    </source>
</evidence>
<dbReference type="OrthoDB" id="1918432at2759"/>
<feature type="compositionally biased region" description="Low complexity" evidence="5">
    <location>
        <begin position="518"/>
        <end position="536"/>
    </location>
</feature>
<dbReference type="InterPro" id="IPR023696">
    <property type="entry name" value="Ureohydrolase_dom_sf"/>
</dbReference>
<comment type="similarity">
    <text evidence="1">Belongs to the histone deacetylase family. HD type 1 subfamily.</text>
</comment>
<dbReference type="PANTHER" id="PTHR10625:SF2">
    <property type="entry name" value="HISTONE DEACETYLASE"/>
    <property type="match status" value="1"/>
</dbReference>
<evidence type="ECO:0000256" key="4">
    <source>
        <dbReference type="ARBA" id="ARBA00022853"/>
    </source>
</evidence>
<evidence type="ECO:0000256" key="2">
    <source>
        <dbReference type="ARBA" id="ARBA00012111"/>
    </source>
</evidence>
<feature type="compositionally biased region" description="Acidic residues" evidence="5">
    <location>
        <begin position="751"/>
        <end position="762"/>
    </location>
</feature>
<evidence type="ECO:0000313" key="7">
    <source>
        <dbReference type="EMBL" id="KIM26778.1"/>
    </source>
</evidence>
<feature type="compositionally biased region" description="Low complexity" evidence="5">
    <location>
        <begin position="728"/>
        <end position="740"/>
    </location>
</feature>
<dbReference type="EC" id="3.5.1.98" evidence="2"/>
<organism evidence="7 8">
    <name type="scientific">Serendipita vermifera MAFF 305830</name>
    <dbReference type="NCBI Taxonomy" id="933852"/>
    <lineage>
        <taxon>Eukaryota</taxon>
        <taxon>Fungi</taxon>
        <taxon>Dikarya</taxon>
        <taxon>Basidiomycota</taxon>
        <taxon>Agaricomycotina</taxon>
        <taxon>Agaricomycetes</taxon>
        <taxon>Sebacinales</taxon>
        <taxon>Serendipitaceae</taxon>
        <taxon>Serendipita</taxon>
    </lineage>
</organism>
<keyword evidence="8" id="KW-1185">Reference proteome</keyword>
<dbReference type="Gene3D" id="3.40.800.20">
    <property type="entry name" value="Histone deacetylase domain"/>
    <property type="match status" value="1"/>
</dbReference>
<dbReference type="GO" id="GO:0070210">
    <property type="term" value="C:Rpd3L-Expanded complex"/>
    <property type="evidence" value="ECO:0007669"/>
    <property type="project" value="TreeGrafter"/>
</dbReference>
<dbReference type="PRINTS" id="PR01271">
    <property type="entry name" value="HISDACETLASE"/>
</dbReference>
<dbReference type="AlphaFoldDB" id="A0A0C2WKB1"/>
<sequence length="762" mass="81097">MTKHRRVSYYFDTDVGAFSYGLGHVMKPHRIKMTHSLIEAYGLLPKLNVLRPVAATPEQMTKFHSDEYVHFLKRVTPETAAELTENGSKFLAGMDNPAYEGAFEFCSISAGGSISSATALAAGSTDVAINWAGGLHHAKKNGASGFCYINDIVLGILELLRTFPRVLYVDVDCHHGDAVEEAFYTSERVLTCSFHKFGDFFPGTGLCDDRGVGKGWRYSLNVPFRSGLSDENFQSIYVPLMDRILARFRPSAVVLQCGADSLAGDRLGQYNLSMDGHADCVRYFNDKGLPLMVLGGGGYTIRNVARTWAYETACILKCENELDKNLPYNKYFEYFGPEYKLEVKSTNMDDLNESDRYLEGIKETVLRQADEIPIAPSVGIHMPPRHSLAEELGLGLDGKNHVEGDYDDIDLRIQELATDFLTFAQAPARRGDSDTESMDSARSRNAYWAEGAENEDEDENVFGTPSRSRRRGGGGGGGSAGGGGSSRVTNGTPNRFGKGVVPMPSPALLFSGHQTPTGGVPNVSSSSRPPDSTGSVFGTAGRSVPVVIGGGGLTSALGLGAEYAEFEGGVASAMESGAGSANIGLFRQFAAMHGGGAATIPELQNGRPEYGNEENEDVRMASRNPGEGDTRARPTTNGEVSKSRRFFKPSGIRLRGTNDVTFPLSALNGPATGSSWGPAGFGGFSNEGHVMKRGFGLVYGGYGQGGVGAGGVEAAEEDDGAAAAAAAGGDAGFTAPAGSARRGRFRRAAEEEMEVDGAEDSD</sequence>
<gene>
    <name evidence="7" type="ORF">M408DRAFT_177517</name>
</gene>
<dbReference type="Pfam" id="PF00850">
    <property type="entry name" value="Hist_deacetyl"/>
    <property type="match status" value="1"/>
</dbReference>
<feature type="region of interest" description="Disordered" evidence="5">
    <location>
        <begin position="600"/>
        <end position="648"/>
    </location>
</feature>
<keyword evidence="4" id="KW-0156">Chromatin regulator</keyword>
<dbReference type="InterPro" id="IPR023801">
    <property type="entry name" value="His_deacetylse_dom"/>
</dbReference>
<proteinExistence type="inferred from homology"/>
<reference evidence="7 8" key="1">
    <citation type="submission" date="2014-04" db="EMBL/GenBank/DDBJ databases">
        <authorList>
            <consortium name="DOE Joint Genome Institute"/>
            <person name="Kuo A."/>
            <person name="Zuccaro A."/>
            <person name="Kohler A."/>
            <person name="Nagy L.G."/>
            <person name="Floudas D."/>
            <person name="Copeland A."/>
            <person name="Barry K.W."/>
            <person name="Cichocki N."/>
            <person name="Veneault-Fourrey C."/>
            <person name="LaButti K."/>
            <person name="Lindquist E.A."/>
            <person name="Lipzen A."/>
            <person name="Lundell T."/>
            <person name="Morin E."/>
            <person name="Murat C."/>
            <person name="Sun H."/>
            <person name="Tunlid A."/>
            <person name="Henrissat B."/>
            <person name="Grigoriev I.V."/>
            <person name="Hibbett D.S."/>
            <person name="Martin F."/>
            <person name="Nordberg H.P."/>
            <person name="Cantor M.N."/>
            <person name="Hua S.X."/>
        </authorList>
    </citation>
    <scope>NUCLEOTIDE SEQUENCE [LARGE SCALE GENOMIC DNA]</scope>
    <source>
        <strain evidence="7 8">MAFF 305830</strain>
    </source>
</reference>
<feature type="domain" description="Histone deacetylase" evidence="6">
    <location>
        <begin position="24"/>
        <end position="313"/>
    </location>
</feature>
<protein>
    <recommendedName>
        <fullName evidence="2">histone deacetylase</fullName>
        <ecNumber evidence="2">3.5.1.98</ecNumber>
    </recommendedName>
</protein>
<reference evidence="8" key="2">
    <citation type="submission" date="2015-01" db="EMBL/GenBank/DDBJ databases">
        <title>Evolutionary Origins and Diversification of the Mycorrhizal Mutualists.</title>
        <authorList>
            <consortium name="DOE Joint Genome Institute"/>
            <consortium name="Mycorrhizal Genomics Consortium"/>
            <person name="Kohler A."/>
            <person name="Kuo A."/>
            <person name="Nagy L.G."/>
            <person name="Floudas D."/>
            <person name="Copeland A."/>
            <person name="Barry K.W."/>
            <person name="Cichocki N."/>
            <person name="Veneault-Fourrey C."/>
            <person name="LaButti K."/>
            <person name="Lindquist E.A."/>
            <person name="Lipzen A."/>
            <person name="Lundell T."/>
            <person name="Morin E."/>
            <person name="Murat C."/>
            <person name="Riley R."/>
            <person name="Ohm R."/>
            <person name="Sun H."/>
            <person name="Tunlid A."/>
            <person name="Henrissat B."/>
            <person name="Grigoriev I.V."/>
            <person name="Hibbett D.S."/>
            <person name="Martin F."/>
        </authorList>
    </citation>
    <scope>NUCLEOTIDE SEQUENCE [LARGE SCALE GENOMIC DNA]</scope>
    <source>
        <strain evidence="8">MAFF 305830</strain>
    </source>
</reference>
<evidence type="ECO:0000256" key="3">
    <source>
        <dbReference type="ARBA" id="ARBA00022801"/>
    </source>
</evidence>